<organism evidence="3 4">
    <name type="scientific">Cryobacterium tagatosivorans</name>
    <dbReference type="NCBI Taxonomy" id="1259199"/>
    <lineage>
        <taxon>Bacteria</taxon>
        <taxon>Bacillati</taxon>
        <taxon>Actinomycetota</taxon>
        <taxon>Actinomycetes</taxon>
        <taxon>Micrococcales</taxon>
        <taxon>Microbacteriaceae</taxon>
        <taxon>Cryobacterium</taxon>
    </lineage>
</organism>
<proteinExistence type="predicted"/>
<keyword evidence="4" id="KW-1185">Reference proteome</keyword>
<name>A0A4R8UE45_9MICO</name>
<protein>
    <recommendedName>
        <fullName evidence="2">Putative Flp pilus-assembly TadG-like N-terminal domain-containing protein</fullName>
    </recommendedName>
</protein>
<evidence type="ECO:0000313" key="4">
    <source>
        <dbReference type="Proteomes" id="UP000297866"/>
    </source>
</evidence>
<keyword evidence="1" id="KW-1133">Transmembrane helix</keyword>
<keyword evidence="1" id="KW-0812">Transmembrane</keyword>
<feature type="domain" description="Putative Flp pilus-assembly TadG-like N-terminal" evidence="2">
    <location>
        <begin position="13"/>
        <end position="56"/>
    </location>
</feature>
<dbReference type="EMBL" id="SOEZ01000059">
    <property type="protein sequence ID" value="TFB48960.1"/>
    <property type="molecule type" value="Genomic_DNA"/>
</dbReference>
<reference evidence="3 4" key="1">
    <citation type="submission" date="2019-03" db="EMBL/GenBank/DDBJ databases">
        <title>Genomics of glacier-inhabiting Cryobacterium strains.</title>
        <authorList>
            <person name="Liu Q."/>
            <person name="Xin Y.-H."/>
        </authorList>
    </citation>
    <scope>NUCLEOTIDE SEQUENCE [LARGE SCALE GENOMIC DNA]</scope>
    <source>
        <strain evidence="3 4">Sr47</strain>
    </source>
</reference>
<dbReference type="InterPro" id="IPR028087">
    <property type="entry name" value="Tad_N"/>
</dbReference>
<keyword evidence="1" id="KW-0472">Membrane</keyword>
<dbReference type="Pfam" id="PF13400">
    <property type="entry name" value="Tad"/>
    <property type="match status" value="1"/>
</dbReference>
<dbReference type="AlphaFoldDB" id="A0A4R8UE45"/>
<dbReference type="RefSeq" id="WP_134491363.1">
    <property type="nucleotide sequence ID" value="NZ_SOEZ01000059.1"/>
</dbReference>
<dbReference type="OrthoDB" id="5187898at2"/>
<evidence type="ECO:0000313" key="3">
    <source>
        <dbReference type="EMBL" id="TFB48960.1"/>
    </source>
</evidence>
<accession>A0A4R8UE45</accession>
<comment type="caution">
    <text evidence="3">The sequence shown here is derived from an EMBL/GenBank/DDBJ whole genome shotgun (WGS) entry which is preliminary data.</text>
</comment>
<evidence type="ECO:0000256" key="1">
    <source>
        <dbReference type="SAM" id="Phobius"/>
    </source>
</evidence>
<dbReference type="Proteomes" id="UP000297866">
    <property type="component" value="Unassembled WGS sequence"/>
</dbReference>
<sequence>MQWLNKRLREDRGATAVMLGIMLVPLIGSLAIALDVGALYAERAQLQNGADAAALAIAQDCATNDVCTNPGGLAASYTNGNANDGAANVLAPSFPNAHTVVVSDSTRVAGSNAGAISHPFAALLGIDNTTVHATATAEWGGPGSAEVLALALSWCEFQESLAATGQHVTIRTDTNKLCKHAPSTEVIPGGFGWLDNLSAPCEATITLNAAGELWLGSNTGGDITGDCKAKLTALKGKTVLIPIFDLTKGTGANAEYRIYAFAGFTITGWNFPAFKDLDKSAPLCPPPPADPKDCPKGNSWRGIQGVFTEWVSVEDVISLGGPQLNATAVTLTQ</sequence>
<gene>
    <name evidence="3" type="ORF">E3O23_12115</name>
</gene>
<evidence type="ECO:0000259" key="2">
    <source>
        <dbReference type="Pfam" id="PF13400"/>
    </source>
</evidence>
<feature type="transmembrane region" description="Helical" evidence="1">
    <location>
        <begin position="12"/>
        <end position="34"/>
    </location>
</feature>